<dbReference type="Gene3D" id="2.120.10.30">
    <property type="entry name" value="TolB, C-terminal domain"/>
    <property type="match status" value="1"/>
</dbReference>
<proteinExistence type="predicted"/>
<dbReference type="EMBL" id="UOFS01000049">
    <property type="protein sequence ID" value="VAX01640.1"/>
    <property type="molecule type" value="Genomic_DNA"/>
</dbReference>
<sequence>MFKLIPNNITKKSSPKLVFFMLSLFLLVSCNNDTNNSSTTNVDTKKEETVVEVVPFEDLDDPEFYKYPRLQFTMQSVRDESDSVWSMKLDGTDLRRAIHPKKMFPAKPGGFMRKPIRSPNRRYLLYVGNRALNIFDFKTSETIKITSSPTSSNFGWSKDSNMIFFYGQHELFRYTLSTKKTVKLEKYFWAKEMFTMNDGKTLGAVQKNGVAFYDYDGNLIKKIELGIKDYWKTRITITPDGRFFFIDDTEPAKIFDLTNPPNQFIELKFKEKILAFYADDPYLQKKLKFRESIFSGPMILGPKAKFLYNRYSGEIVRYSVDSGEMTTIFTGKGVTYPNNYSLMH</sequence>
<dbReference type="InterPro" id="IPR011042">
    <property type="entry name" value="6-blade_b-propeller_TolB-like"/>
</dbReference>
<name>A0A3B1ATW2_9ZZZZ</name>
<dbReference type="AlphaFoldDB" id="A0A3B1ATW2"/>
<gene>
    <name evidence="1" type="ORF">MNBD_GAMMA22-2049</name>
</gene>
<reference evidence="1" key="1">
    <citation type="submission" date="2018-06" db="EMBL/GenBank/DDBJ databases">
        <authorList>
            <person name="Zhirakovskaya E."/>
        </authorList>
    </citation>
    <scope>NUCLEOTIDE SEQUENCE</scope>
</reference>
<evidence type="ECO:0008006" key="2">
    <source>
        <dbReference type="Google" id="ProtNLM"/>
    </source>
</evidence>
<accession>A0A3B1ATW2</accession>
<evidence type="ECO:0000313" key="1">
    <source>
        <dbReference type="EMBL" id="VAX01640.1"/>
    </source>
</evidence>
<organism evidence="1">
    <name type="scientific">hydrothermal vent metagenome</name>
    <dbReference type="NCBI Taxonomy" id="652676"/>
    <lineage>
        <taxon>unclassified sequences</taxon>
        <taxon>metagenomes</taxon>
        <taxon>ecological metagenomes</taxon>
    </lineage>
</organism>
<dbReference type="PROSITE" id="PS51257">
    <property type="entry name" value="PROKAR_LIPOPROTEIN"/>
    <property type="match status" value="1"/>
</dbReference>
<dbReference type="SUPFAM" id="SSF82171">
    <property type="entry name" value="DPP6 N-terminal domain-like"/>
    <property type="match status" value="1"/>
</dbReference>
<protein>
    <recommendedName>
        <fullName evidence="2">Lipoprotein</fullName>
    </recommendedName>
</protein>